<dbReference type="Pfam" id="PF13618">
    <property type="entry name" value="Gluconate_2-dh3"/>
    <property type="match status" value="1"/>
</dbReference>
<dbReference type="OrthoDB" id="8400810at2"/>
<accession>A0A2N5HCD2</accession>
<evidence type="ECO:0000313" key="1">
    <source>
        <dbReference type="EMBL" id="PLS03174.1"/>
    </source>
</evidence>
<name>A0A2N5HCD2_9BACI</name>
<protein>
    <recommendedName>
        <fullName evidence="3">Gluconate 2-dehydrogenase</fullName>
    </recommendedName>
</protein>
<gene>
    <name evidence="1" type="ORF">CVD27_16070</name>
</gene>
<keyword evidence="2" id="KW-1185">Reference proteome</keyword>
<evidence type="ECO:0000313" key="2">
    <source>
        <dbReference type="Proteomes" id="UP000234950"/>
    </source>
</evidence>
<dbReference type="AlphaFoldDB" id="A0A2N5HCD2"/>
<dbReference type="EMBL" id="PGVE01000063">
    <property type="protein sequence ID" value="PLS03174.1"/>
    <property type="molecule type" value="Genomic_DNA"/>
</dbReference>
<proteinExistence type="predicted"/>
<dbReference type="Proteomes" id="UP000234950">
    <property type="component" value="Unassembled WGS sequence"/>
</dbReference>
<evidence type="ECO:0008006" key="3">
    <source>
        <dbReference type="Google" id="ProtNLM"/>
    </source>
</evidence>
<organism evidence="1 2">
    <name type="scientific">Neobacillus cucumis</name>
    <dbReference type="NCBI Taxonomy" id="1740721"/>
    <lineage>
        <taxon>Bacteria</taxon>
        <taxon>Bacillati</taxon>
        <taxon>Bacillota</taxon>
        <taxon>Bacilli</taxon>
        <taxon>Bacillales</taxon>
        <taxon>Bacillaceae</taxon>
        <taxon>Neobacillus</taxon>
    </lineage>
</organism>
<dbReference type="InterPro" id="IPR027056">
    <property type="entry name" value="Gluconate_2DH_su3"/>
</dbReference>
<reference evidence="1 2" key="1">
    <citation type="submission" date="2017-11" db="EMBL/GenBank/DDBJ databases">
        <title>Comparitive Functional Genomics of Dry Heat Resistant strains isolated from the Viking Spacecraft.</title>
        <authorList>
            <person name="Seuylemezian A."/>
            <person name="Cooper K."/>
            <person name="Vaishampayan P."/>
        </authorList>
    </citation>
    <scope>NUCLEOTIDE SEQUENCE [LARGE SCALE GENOMIC DNA]</scope>
    <source>
        <strain evidence="1 2">V32-6</strain>
    </source>
</reference>
<sequence>MGEGKAMNRNEELPVLMFLNQEEARTIEAIASRIIPSDETRPGAKEAGAVIYIDQSLAGYFRHLQTFYRQGIIEFESFCREKFGLAFKNLTEEQQDQLLLSIEKIEIVDITDSSDDIEKRENLLAQFFAVVHEHTMEGTFGDPLYGGNRDAVGWNLIGFPGAQWGYTPEQMTLGFDVNQIKVKTLSDIQKEYKPVVTEVKL</sequence>
<comment type="caution">
    <text evidence="1">The sequence shown here is derived from an EMBL/GenBank/DDBJ whole genome shotgun (WGS) entry which is preliminary data.</text>
</comment>